<sequence>MIREKFSLPEEDVRPVPMSSEGADIQLSKRARLIFPFAVECKNQERLNIWEAIKQAKKHGDNTCLTPLVVFTRNREDVYVSLPLEDFMDLLVICAAD</sequence>
<protein>
    <submittedName>
        <fullName evidence="1">Uncharacterized protein</fullName>
    </submittedName>
</protein>
<dbReference type="Pfam" id="PF24608">
    <property type="entry name" value="PDDEXK_15"/>
    <property type="match status" value="1"/>
</dbReference>
<evidence type="ECO:0000313" key="1">
    <source>
        <dbReference type="EMBL" id="KUG17129.1"/>
    </source>
</evidence>
<dbReference type="AlphaFoldDB" id="A0A0W8F8D1"/>
<gene>
    <name evidence="1" type="ORF">ASZ90_013132</name>
</gene>
<organism evidence="1">
    <name type="scientific">hydrocarbon metagenome</name>
    <dbReference type="NCBI Taxonomy" id="938273"/>
    <lineage>
        <taxon>unclassified sequences</taxon>
        <taxon>metagenomes</taxon>
        <taxon>ecological metagenomes</taxon>
    </lineage>
</organism>
<accession>A0A0W8F8D1</accession>
<comment type="caution">
    <text evidence="1">The sequence shown here is derived from an EMBL/GenBank/DDBJ whole genome shotgun (WGS) entry which is preliminary data.</text>
</comment>
<name>A0A0W8F8D1_9ZZZZ</name>
<dbReference type="EMBL" id="LNQE01001460">
    <property type="protein sequence ID" value="KUG17129.1"/>
    <property type="molecule type" value="Genomic_DNA"/>
</dbReference>
<dbReference type="InterPro" id="IPR056931">
    <property type="entry name" value="D14-like"/>
</dbReference>
<reference evidence="1" key="1">
    <citation type="journal article" date="2015" name="Proc. Natl. Acad. Sci. U.S.A.">
        <title>Networks of energetic and metabolic interactions define dynamics in microbial communities.</title>
        <authorList>
            <person name="Embree M."/>
            <person name="Liu J.K."/>
            <person name="Al-Bassam M.M."/>
            <person name="Zengler K."/>
        </authorList>
    </citation>
    <scope>NUCLEOTIDE SEQUENCE</scope>
</reference>
<proteinExistence type="predicted"/>